<organism evidence="1 2">
    <name type="scientific">Amycolatopsis ultiminotia</name>
    <dbReference type="NCBI Taxonomy" id="543629"/>
    <lineage>
        <taxon>Bacteria</taxon>
        <taxon>Bacillati</taxon>
        <taxon>Actinomycetota</taxon>
        <taxon>Actinomycetes</taxon>
        <taxon>Pseudonocardiales</taxon>
        <taxon>Pseudonocardiaceae</taxon>
        <taxon>Amycolatopsis</taxon>
    </lineage>
</organism>
<reference evidence="2" key="1">
    <citation type="journal article" date="2019" name="Int. J. Syst. Evol. Microbiol.">
        <title>The Global Catalogue of Microorganisms (GCM) 10K type strain sequencing project: providing services to taxonomists for standard genome sequencing and annotation.</title>
        <authorList>
            <consortium name="The Broad Institute Genomics Platform"/>
            <consortium name="The Broad Institute Genome Sequencing Center for Infectious Disease"/>
            <person name="Wu L."/>
            <person name="Ma J."/>
        </authorList>
    </citation>
    <scope>NUCLEOTIDE SEQUENCE [LARGE SCALE GENOMIC DNA]</scope>
    <source>
        <strain evidence="2">JCM 16898</strain>
    </source>
</reference>
<evidence type="ECO:0000313" key="2">
    <source>
        <dbReference type="Proteomes" id="UP001500689"/>
    </source>
</evidence>
<dbReference type="EMBL" id="BAAAZN010000011">
    <property type="protein sequence ID" value="GAA3560892.1"/>
    <property type="molecule type" value="Genomic_DNA"/>
</dbReference>
<accession>A0ABP6X4K7</accession>
<keyword evidence="2" id="KW-1185">Reference proteome</keyword>
<comment type="caution">
    <text evidence="1">The sequence shown here is derived from an EMBL/GenBank/DDBJ whole genome shotgun (WGS) entry which is preliminary data.</text>
</comment>
<evidence type="ECO:0000313" key="1">
    <source>
        <dbReference type="EMBL" id="GAA3560892.1"/>
    </source>
</evidence>
<name>A0ABP6X4K7_9PSEU</name>
<proteinExistence type="predicted"/>
<gene>
    <name evidence="1" type="ORF">GCM10022222_50860</name>
</gene>
<sequence length="75" mass="7619">MIGVEQFAIQTAFGIPLHLGQQILAVAGPAVLTKGIAGNSLATVVIAKSERAFTPIAANTGAAPGPQAEDQPVRR</sequence>
<protein>
    <submittedName>
        <fullName evidence="1">Uncharacterized protein</fullName>
    </submittedName>
</protein>
<dbReference type="Proteomes" id="UP001500689">
    <property type="component" value="Unassembled WGS sequence"/>
</dbReference>